<accession>A0A6J7HQ98</accession>
<dbReference type="AlphaFoldDB" id="A0A6J7HQ98"/>
<proteinExistence type="predicted"/>
<name>A0A6J7HQ98_9ZZZZ</name>
<protein>
    <submittedName>
        <fullName evidence="1">Unannotated protein</fullName>
    </submittedName>
</protein>
<gene>
    <name evidence="1" type="ORF">UFOPK3614_00892</name>
</gene>
<sequence length="126" mass="13973">MAVFHWTINTSIAIPEIAPHTIVNKSGCEVAIAKSQTDEHAIRIIEETNGRLNLTFRAIALPQIMPVVIAARFSDQLRGPFPPSLYARGPSTCHIDSKHMLIIANEQTIAITHGREINSRQPIRKS</sequence>
<reference evidence="1" key="1">
    <citation type="submission" date="2020-05" db="EMBL/GenBank/DDBJ databases">
        <authorList>
            <person name="Chiriac C."/>
            <person name="Salcher M."/>
            <person name="Ghai R."/>
            <person name="Kavagutti S V."/>
        </authorList>
    </citation>
    <scope>NUCLEOTIDE SEQUENCE</scope>
</reference>
<evidence type="ECO:0000313" key="1">
    <source>
        <dbReference type="EMBL" id="CAB4921612.1"/>
    </source>
</evidence>
<organism evidence="1">
    <name type="scientific">freshwater metagenome</name>
    <dbReference type="NCBI Taxonomy" id="449393"/>
    <lineage>
        <taxon>unclassified sequences</taxon>
        <taxon>metagenomes</taxon>
        <taxon>ecological metagenomes</taxon>
    </lineage>
</organism>
<dbReference type="EMBL" id="CAFBMS010000052">
    <property type="protein sequence ID" value="CAB4921612.1"/>
    <property type="molecule type" value="Genomic_DNA"/>
</dbReference>